<sequence length="61" mass="7304">MNYNSKIKVTKYNKDTIWLYDSERKRKEMLIKVKGNLNIEKSKELKLIDENTGKEIETLNL</sequence>
<name>A0A1U7Q120_9FLAO</name>
<keyword evidence="2" id="KW-1185">Reference proteome</keyword>
<dbReference type="Proteomes" id="UP000187261">
    <property type="component" value="Unassembled WGS sequence"/>
</dbReference>
<evidence type="ECO:0000313" key="2">
    <source>
        <dbReference type="Proteomes" id="UP000187261"/>
    </source>
</evidence>
<evidence type="ECO:0000313" key="1">
    <source>
        <dbReference type="EMBL" id="SIT98313.1"/>
    </source>
</evidence>
<organism evidence="1 2">
    <name type="scientific">Epilithonimonas bovis DSM 19482</name>
    <dbReference type="NCBI Taxonomy" id="1121284"/>
    <lineage>
        <taxon>Bacteria</taxon>
        <taxon>Pseudomonadati</taxon>
        <taxon>Bacteroidota</taxon>
        <taxon>Flavobacteriia</taxon>
        <taxon>Flavobacteriales</taxon>
        <taxon>Weeksellaceae</taxon>
        <taxon>Chryseobacterium group</taxon>
        <taxon>Epilithonimonas</taxon>
    </lineage>
</organism>
<dbReference type="STRING" id="1121284.SAMN05660493_03056"/>
<reference evidence="2" key="1">
    <citation type="submission" date="2016-10" db="EMBL/GenBank/DDBJ databases">
        <authorList>
            <person name="Varghese N."/>
            <person name="Submissions S."/>
        </authorList>
    </citation>
    <scope>NUCLEOTIDE SEQUENCE [LARGE SCALE GENOMIC DNA]</scope>
    <source>
        <strain evidence="2">DSM 19482</strain>
    </source>
</reference>
<dbReference type="AlphaFoldDB" id="A0A1U7Q120"/>
<protein>
    <submittedName>
        <fullName evidence="1">Uncharacterized protein</fullName>
    </submittedName>
</protein>
<dbReference type="EMBL" id="FTPU01000051">
    <property type="protein sequence ID" value="SIT98313.1"/>
    <property type="molecule type" value="Genomic_DNA"/>
</dbReference>
<gene>
    <name evidence="1" type="ORF">SAMN05660493_03056</name>
</gene>
<accession>A0A1U7Q120</accession>
<dbReference type="OrthoDB" id="1256638at2"/>
<proteinExistence type="predicted"/>